<keyword evidence="6" id="KW-0687">Ribonucleoprotein</keyword>
<dbReference type="PANTHER" id="PTHR21035">
    <property type="entry name" value="28S RIBOSOMAL PROTEIN S26, MITOCHONDRIAL"/>
    <property type="match status" value="1"/>
</dbReference>
<dbReference type="EMBL" id="GEDC01009613">
    <property type="protein sequence ID" value="JAS27685.1"/>
    <property type="molecule type" value="Transcribed_RNA"/>
</dbReference>
<evidence type="ECO:0000256" key="8">
    <source>
        <dbReference type="ARBA" id="ARBA00035344"/>
    </source>
</evidence>
<evidence type="ECO:0000256" key="9">
    <source>
        <dbReference type="SAM" id="Coils"/>
    </source>
</evidence>
<comment type="similarity">
    <text evidence="2">Belongs to the mitochondrion-specific ribosomal protein mS26 family.</text>
</comment>
<dbReference type="Pfam" id="PF14943">
    <property type="entry name" value="MRP-S26"/>
    <property type="match status" value="1"/>
</dbReference>
<keyword evidence="3" id="KW-0809">Transit peptide</keyword>
<proteinExistence type="inferred from homology"/>
<comment type="subcellular location">
    <subcellularLocation>
        <location evidence="1">Mitochondrion</location>
    </subcellularLocation>
</comment>
<keyword evidence="5" id="KW-0496">Mitochondrion</keyword>
<evidence type="ECO:0000256" key="4">
    <source>
        <dbReference type="ARBA" id="ARBA00022980"/>
    </source>
</evidence>
<evidence type="ECO:0000256" key="2">
    <source>
        <dbReference type="ARBA" id="ARBA00009672"/>
    </source>
</evidence>
<evidence type="ECO:0000256" key="1">
    <source>
        <dbReference type="ARBA" id="ARBA00004173"/>
    </source>
</evidence>
<evidence type="ECO:0000313" key="10">
    <source>
        <dbReference type="EMBL" id="JAS27685.1"/>
    </source>
</evidence>
<evidence type="ECO:0000256" key="3">
    <source>
        <dbReference type="ARBA" id="ARBA00022946"/>
    </source>
</evidence>
<accession>A0A1B6DPR9</accession>
<evidence type="ECO:0000256" key="7">
    <source>
        <dbReference type="ARBA" id="ARBA00035138"/>
    </source>
</evidence>
<reference evidence="10" key="1">
    <citation type="submission" date="2015-12" db="EMBL/GenBank/DDBJ databases">
        <title>De novo transcriptome assembly of four potential Pierce s Disease insect vectors from Arizona vineyards.</title>
        <authorList>
            <person name="Tassone E.E."/>
        </authorList>
    </citation>
    <scope>NUCLEOTIDE SEQUENCE</scope>
</reference>
<evidence type="ECO:0000256" key="6">
    <source>
        <dbReference type="ARBA" id="ARBA00023274"/>
    </source>
</evidence>
<sequence>MFKKIAENCIFKKHSASWPIPFNPTNYQFLRWYRKPRWVPVAPSKMFRVPERKRYPAEETVEVIRLNNIYRTTMKSLRLYFKTKTQSMTTAPEVIQEQTRKLEEHHKICVEENDRWNKEVAELRKARLLKSENEKRIEIANRLKEHETEQLEIKEKFEELVRKEKENSKYFITEKNIDEAIEKALNSTVDFNSVIDTNGNLFEGRKTLPTKTSDTNDVFQRIEASN</sequence>
<gene>
    <name evidence="10" type="ORF">g.5167</name>
</gene>
<protein>
    <recommendedName>
        <fullName evidence="7">Small ribosomal subunit protein mS26</fullName>
    </recommendedName>
    <alternativeName>
        <fullName evidence="8">28S ribosomal protein S26, mitochondrial</fullName>
    </alternativeName>
</protein>
<dbReference type="AlphaFoldDB" id="A0A1B6DPR9"/>
<evidence type="ECO:0000256" key="5">
    <source>
        <dbReference type="ARBA" id="ARBA00023128"/>
    </source>
</evidence>
<feature type="coiled-coil region" evidence="9">
    <location>
        <begin position="129"/>
        <end position="166"/>
    </location>
</feature>
<dbReference type="GO" id="GO:0005763">
    <property type="term" value="C:mitochondrial small ribosomal subunit"/>
    <property type="evidence" value="ECO:0007669"/>
    <property type="project" value="InterPro"/>
</dbReference>
<dbReference type="InterPro" id="IPR026140">
    <property type="entry name" value="Ribosomal_mS26"/>
</dbReference>
<keyword evidence="4" id="KW-0689">Ribosomal protein</keyword>
<dbReference type="PANTHER" id="PTHR21035:SF2">
    <property type="entry name" value="SMALL RIBOSOMAL SUBUNIT PROTEIN MS26"/>
    <property type="match status" value="1"/>
</dbReference>
<keyword evidence="9" id="KW-0175">Coiled coil</keyword>
<name>A0A1B6DPR9_9HEMI</name>
<organism evidence="10">
    <name type="scientific">Clastoptera arizonana</name>
    <name type="common">Arizona spittle bug</name>
    <dbReference type="NCBI Taxonomy" id="38151"/>
    <lineage>
        <taxon>Eukaryota</taxon>
        <taxon>Metazoa</taxon>
        <taxon>Ecdysozoa</taxon>
        <taxon>Arthropoda</taxon>
        <taxon>Hexapoda</taxon>
        <taxon>Insecta</taxon>
        <taxon>Pterygota</taxon>
        <taxon>Neoptera</taxon>
        <taxon>Paraneoptera</taxon>
        <taxon>Hemiptera</taxon>
        <taxon>Auchenorrhyncha</taxon>
        <taxon>Cercopoidea</taxon>
        <taxon>Clastopteridae</taxon>
        <taxon>Clastoptera</taxon>
    </lineage>
</organism>